<dbReference type="EC" id="3.4.23.36" evidence="9"/>
<feature type="region of interest" description="Disordered" evidence="11">
    <location>
        <begin position="157"/>
        <end position="222"/>
    </location>
</feature>
<evidence type="ECO:0000256" key="10">
    <source>
        <dbReference type="RuleBase" id="RU004181"/>
    </source>
</evidence>
<dbReference type="PANTHER" id="PTHR33695:SF1">
    <property type="entry name" value="LIPOPROTEIN SIGNAL PEPTIDASE"/>
    <property type="match status" value="1"/>
</dbReference>
<evidence type="ECO:0000256" key="11">
    <source>
        <dbReference type="SAM" id="MobiDB-lite"/>
    </source>
</evidence>
<comment type="similarity">
    <text evidence="1 9 10">Belongs to the peptidase A8 family.</text>
</comment>
<organism evidence="12 13">
    <name type="scientific">Humibacter ginsenosidimutans</name>
    <dbReference type="NCBI Taxonomy" id="2599293"/>
    <lineage>
        <taxon>Bacteria</taxon>
        <taxon>Bacillati</taxon>
        <taxon>Actinomycetota</taxon>
        <taxon>Actinomycetes</taxon>
        <taxon>Micrococcales</taxon>
        <taxon>Microbacteriaceae</taxon>
        <taxon>Humibacter</taxon>
    </lineage>
</organism>
<evidence type="ECO:0000313" key="13">
    <source>
        <dbReference type="Proteomes" id="UP000320216"/>
    </source>
</evidence>
<feature type="transmembrane region" description="Helical" evidence="9">
    <location>
        <begin position="49"/>
        <end position="75"/>
    </location>
</feature>
<dbReference type="GO" id="GO:0006508">
    <property type="term" value="P:proteolysis"/>
    <property type="evidence" value="ECO:0007669"/>
    <property type="project" value="UniProtKB-KW"/>
</dbReference>
<dbReference type="InterPro" id="IPR001872">
    <property type="entry name" value="Peptidase_A8"/>
</dbReference>
<reference evidence="12 13" key="1">
    <citation type="submission" date="2019-07" db="EMBL/GenBank/DDBJ databases">
        <title>Full genome sequence of Humibacter sp. WJ7-1.</title>
        <authorList>
            <person name="Im W.-T."/>
        </authorList>
    </citation>
    <scope>NUCLEOTIDE SEQUENCE [LARGE SCALE GENOMIC DNA]</scope>
    <source>
        <strain evidence="12 13">WJ7-1</strain>
    </source>
</reference>
<evidence type="ECO:0000256" key="7">
    <source>
        <dbReference type="ARBA" id="ARBA00022989"/>
    </source>
</evidence>
<dbReference type="GO" id="GO:0005886">
    <property type="term" value="C:plasma membrane"/>
    <property type="evidence" value="ECO:0007669"/>
    <property type="project" value="UniProtKB-SubCell"/>
</dbReference>
<evidence type="ECO:0000256" key="8">
    <source>
        <dbReference type="ARBA" id="ARBA00023136"/>
    </source>
</evidence>
<evidence type="ECO:0000313" key="12">
    <source>
        <dbReference type="EMBL" id="QDZ16623.1"/>
    </source>
</evidence>
<dbReference type="NCBIfam" id="TIGR00077">
    <property type="entry name" value="lspA"/>
    <property type="match status" value="1"/>
</dbReference>
<comment type="pathway">
    <text evidence="9">Protein modification; lipoprotein biosynthesis (signal peptide cleavage).</text>
</comment>
<evidence type="ECO:0000256" key="3">
    <source>
        <dbReference type="ARBA" id="ARBA00022670"/>
    </source>
</evidence>
<dbReference type="Pfam" id="PF01252">
    <property type="entry name" value="Peptidase_A8"/>
    <property type="match status" value="1"/>
</dbReference>
<comment type="catalytic activity">
    <reaction evidence="9">
        <text>Release of signal peptides from bacterial membrane prolipoproteins. Hydrolyzes -Xaa-Yaa-Zaa-|-(S,diacylglyceryl)Cys-, in which Xaa is hydrophobic (preferably Leu), and Yaa (Ala or Ser) and Zaa (Gly or Ala) have small, neutral side chains.</text>
        <dbReference type="EC" id="3.4.23.36"/>
    </reaction>
</comment>
<feature type="active site" evidence="9">
    <location>
        <position position="131"/>
    </location>
</feature>
<keyword evidence="3 9" id="KW-0645">Protease</keyword>
<dbReference type="UniPathway" id="UPA00665"/>
<dbReference type="Proteomes" id="UP000320216">
    <property type="component" value="Chromosome"/>
</dbReference>
<evidence type="ECO:0000256" key="6">
    <source>
        <dbReference type="ARBA" id="ARBA00022801"/>
    </source>
</evidence>
<keyword evidence="13" id="KW-1185">Reference proteome</keyword>
<evidence type="ECO:0000256" key="5">
    <source>
        <dbReference type="ARBA" id="ARBA00022750"/>
    </source>
</evidence>
<dbReference type="OrthoDB" id="4308908at2"/>
<evidence type="ECO:0000256" key="1">
    <source>
        <dbReference type="ARBA" id="ARBA00006139"/>
    </source>
</evidence>
<dbReference type="PANTHER" id="PTHR33695">
    <property type="entry name" value="LIPOPROTEIN SIGNAL PEPTIDASE"/>
    <property type="match status" value="1"/>
</dbReference>
<keyword evidence="2 9" id="KW-1003">Cell membrane</keyword>
<name>A0A5B8M880_9MICO</name>
<dbReference type="HAMAP" id="MF_00161">
    <property type="entry name" value="LspA"/>
    <property type="match status" value="1"/>
</dbReference>
<dbReference type="KEGG" id="huw:FPZ11_01735"/>
<dbReference type="PRINTS" id="PR00781">
    <property type="entry name" value="LIPOSIGPTASE"/>
</dbReference>
<protein>
    <recommendedName>
        <fullName evidence="9">Lipoprotein signal peptidase</fullName>
        <ecNumber evidence="9">3.4.23.36</ecNumber>
    </recommendedName>
    <alternativeName>
        <fullName evidence="9">Prolipoprotein signal peptidase</fullName>
    </alternativeName>
    <alternativeName>
        <fullName evidence="9">Signal peptidase II</fullName>
        <shortName evidence="9">SPase II</shortName>
    </alternativeName>
</protein>
<gene>
    <name evidence="9 12" type="primary">lspA</name>
    <name evidence="12" type="ORF">FPZ11_01735</name>
</gene>
<dbReference type="AlphaFoldDB" id="A0A5B8M880"/>
<sequence length="222" mass="23636">MVLLVSVAVVVLVIDQLAKWWVVNNLDFRVPKNIIGNLLIFEYDRNSGAAFSIGAGSTWIFSIIAVSVLVFVIWYARRIRSAVWAVVFGLVLGGLLGNLSDRLFRPPGFGVGEVVDFLRIPLLPAIFNLADTAIVTAMALFLVLTVMGVGLDGKRGQAKVSSTTAQGDDIEAPVADEASDEAAAADEGREEAGGETEPHDGEPRNGEHARVADTGHPVDGRA</sequence>
<keyword evidence="7 9" id="KW-1133">Transmembrane helix</keyword>
<keyword evidence="6 9" id="KW-0378">Hydrolase</keyword>
<feature type="transmembrane region" description="Helical" evidence="9">
    <location>
        <begin position="82"/>
        <end position="100"/>
    </location>
</feature>
<comment type="caution">
    <text evidence="9">Lacks conserved residue(s) required for the propagation of feature annotation.</text>
</comment>
<proteinExistence type="inferred from homology"/>
<evidence type="ECO:0000256" key="2">
    <source>
        <dbReference type="ARBA" id="ARBA00022475"/>
    </source>
</evidence>
<dbReference type="GO" id="GO:0004190">
    <property type="term" value="F:aspartic-type endopeptidase activity"/>
    <property type="evidence" value="ECO:0007669"/>
    <property type="project" value="UniProtKB-UniRule"/>
</dbReference>
<keyword evidence="8 9" id="KW-0472">Membrane</keyword>
<dbReference type="EMBL" id="CP042305">
    <property type="protein sequence ID" value="QDZ16623.1"/>
    <property type="molecule type" value="Genomic_DNA"/>
</dbReference>
<accession>A0A5B8M880</accession>
<evidence type="ECO:0000256" key="4">
    <source>
        <dbReference type="ARBA" id="ARBA00022692"/>
    </source>
</evidence>
<evidence type="ECO:0000256" key="9">
    <source>
        <dbReference type="HAMAP-Rule" id="MF_00161"/>
    </source>
</evidence>
<keyword evidence="5 9" id="KW-0064">Aspartyl protease</keyword>
<keyword evidence="4 9" id="KW-0812">Transmembrane</keyword>
<feature type="active site" evidence="9">
    <location>
        <position position="116"/>
    </location>
</feature>
<comment type="subcellular location">
    <subcellularLocation>
        <location evidence="9">Cell membrane</location>
        <topology evidence="9">Multi-pass membrane protein</topology>
    </subcellularLocation>
</comment>
<feature type="compositionally biased region" description="Basic and acidic residues" evidence="11">
    <location>
        <begin position="186"/>
        <end position="222"/>
    </location>
</feature>
<feature type="transmembrane region" description="Helical" evidence="9">
    <location>
        <begin position="120"/>
        <end position="149"/>
    </location>
</feature>
<comment type="function">
    <text evidence="9">This protein specifically catalyzes the removal of signal peptides from prolipoproteins.</text>
</comment>